<dbReference type="RefSeq" id="XP_007869851.1">
    <property type="nucleotide sequence ID" value="XM_007871660.1"/>
</dbReference>
<protein>
    <recommendedName>
        <fullName evidence="3">S-adenosyl-L-methionine-dependent methyltransferase</fullName>
    </recommendedName>
</protein>
<dbReference type="EMBL" id="KB469310">
    <property type="protein sequence ID" value="EPQ51674.1"/>
    <property type="molecule type" value="Genomic_DNA"/>
</dbReference>
<dbReference type="Pfam" id="PF10294">
    <property type="entry name" value="Methyltransf_16"/>
    <property type="match status" value="1"/>
</dbReference>
<evidence type="ECO:0000313" key="2">
    <source>
        <dbReference type="Proteomes" id="UP000030669"/>
    </source>
</evidence>
<accession>S7RGJ3</accession>
<organism evidence="1 2">
    <name type="scientific">Gloeophyllum trabeum (strain ATCC 11539 / FP-39264 / Madison 617)</name>
    <name type="common">Brown rot fungus</name>
    <dbReference type="NCBI Taxonomy" id="670483"/>
    <lineage>
        <taxon>Eukaryota</taxon>
        <taxon>Fungi</taxon>
        <taxon>Dikarya</taxon>
        <taxon>Basidiomycota</taxon>
        <taxon>Agaricomycotina</taxon>
        <taxon>Agaricomycetes</taxon>
        <taxon>Gloeophyllales</taxon>
        <taxon>Gloeophyllaceae</taxon>
        <taxon>Gloeophyllum</taxon>
    </lineage>
</organism>
<dbReference type="eggNOG" id="KOG2793">
    <property type="taxonomic scope" value="Eukaryota"/>
</dbReference>
<dbReference type="SUPFAM" id="SSF53335">
    <property type="entry name" value="S-adenosyl-L-methionine-dependent methyltransferases"/>
    <property type="match status" value="1"/>
</dbReference>
<name>S7RGJ3_GLOTA</name>
<reference evidence="1 2" key="1">
    <citation type="journal article" date="2012" name="Science">
        <title>The Paleozoic origin of enzymatic lignin decomposition reconstructed from 31 fungal genomes.</title>
        <authorList>
            <person name="Floudas D."/>
            <person name="Binder M."/>
            <person name="Riley R."/>
            <person name="Barry K."/>
            <person name="Blanchette R.A."/>
            <person name="Henrissat B."/>
            <person name="Martinez A.T."/>
            <person name="Otillar R."/>
            <person name="Spatafora J.W."/>
            <person name="Yadav J.S."/>
            <person name="Aerts A."/>
            <person name="Benoit I."/>
            <person name="Boyd A."/>
            <person name="Carlson A."/>
            <person name="Copeland A."/>
            <person name="Coutinho P.M."/>
            <person name="de Vries R.P."/>
            <person name="Ferreira P."/>
            <person name="Findley K."/>
            <person name="Foster B."/>
            <person name="Gaskell J."/>
            <person name="Glotzer D."/>
            <person name="Gorecki P."/>
            <person name="Heitman J."/>
            <person name="Hesse C."/>
            <person name="Hori C."/>
            <person name="Igarashi K."/>
            <person name="Jurgens J.A."/>
            <person name="Kallen N."/>
            <person name="Kersten P."/>
            <person name="Kohler A."/>
            <person name="Kuees U."/>
            <person name="Kumar T.K.A."/>
            <person name="Kuo A."/>
            <person name="LaButti K."/>
            <person name="Larrondo L.F."/>
            <person name="Lindquist E."/>
            <person name="Ling A."/>
            <person name="Lombard V."/>
            <person name="Lucas S."/>
            <person name="Lundell T."/>
            <person name="Martin R."/>
            <person name="McLaughlin D.J."/>
            <person name="Morgenstern I."/>
            <person name="Morin E."/>
            <person name="Murat C."/>
            <person name="Nagy L.G."/>
            <person name="Nolan M."/>
            <person name="Ohm R.A."/>
            <person name="Patyshakuliyeva A."/>
            <person name="Rokas A."/>
            <person name="Ruiz-Duenas F.J."/>
            <person name="Sabat G."/>
            <person name="Salamov A."/>
            <person name="Samejima M."/>
            <person name="Schmutz J."/>
            <person name="Slot J.C."/>
            <person name="St John F."/>
            <person name="Stenlid J."/>
            <person name="Sun H."/>
            <person name="Sun S."/>
            <person name="Syed K."/>
            <person name="Tsang A."/>
            <person name="Wiebenga A."/>
            <person name="Young D."/>
            <person name="Pisabarro A."/>
            <person name="Eastwood D.C."/>
            <person name="Martin F."/>
            <person name="Cullen D."/>
            <person name="Grigoriev I.V."/>
            <person name="Hibbett D.S."/>
        </authorList>
    </citation>
    <scope>NUCLEOTIDE SEQUENCE [LARGE SCALE GENOMIC DNA]</scope>
    <source>
        <strain evidence="1 2">ATCC 11539</strain>
    </source>
</reference>
<dbReference type="OrthoDB" id="433955at2759"/>
<dbReference type="OMA" id="VEYAYYK"/>
<dbReference type="PANTHER" id="PTHR14614:SF147">
    <property type="entry name" value="S-ADENOSYLMETHIONINE-DEPENDENT METHYLTRANSFERASE OF THE SEVEN BETA-STRAND FAMILY"/>
    <property type="match status" value="1"/>
</dbReference>
<dbReference type="GeneID" id="19309200"/>
<feature type="non-terminal residue" evidence="1">
    <location>
        <position position="1"/>
    </location>
</feature>
<gene>
    <name evidence="1" type="ORF">GLOTRDRAFT_8913</name>
</gene>
<evidence type="ECO:0008006" key="3">
    <source>
        <dbReference type="Google" id="ProtNLM"/>
    </source>
</evidence>
<dbReference type="HOGENOM" id="CLU_030437_1_0_1"/>
<dbReference type="KEGG" id="gtr:GLOTRDRAFT_8913"/>
<dbReference type="AlphaFoldDB" id="S7RGJ3"/>
<dbReference type="InterPro" id="IPR019410">
    <property type="entry name" value="Methyltransf_16"/>
</dbReference>
<keyword evidence="2" id="KW-1185">Reference proteome</keyword>
<proteinExistence type="predicted"/>
<dbReference type="InterPro" id="IPR029063">
    <property type="entry name" value="SAM-dependent_MTases_sf"/>
</dbReference>
<evidence type="ECO:0000313" key="1">
    <source>
        <dbReference type="EMBL" id="EPQ51674.1"/>
    </source>
</evidence>
<dbReference type="PANTHER" id="PTHR14614">
    <property type="entry name" value="HEPATOCELLULAR CARCINOMA-ASSOCIATED ANTIGEN"/>
    <property type="match status" value="1"/>
</dbReference>
<dbReference type="Gene3D" id="3.40.50.150">
    <property type="entry name" value="Vaccinia Virus protein VP39"/>
    <property type="match status" value="1"/>
</dbReference>
<dbReference type="CDD" id="cd02440">
    <property type="entry name" value="AdoMet_MTases"/>
    <property type="match status" value="1"/>
</dbReference>
<dbReference type="GO" id="GO:0008757">
    <property type="term" value="F:S-adenosylmethionine-dependent methyltransferase activity"/>
    <property type="evidence" value="ECO:0007669"/>
    <property type="project" value="UniProtKB-ARBA"/>
</dbReference>
<sequence length="327" mass="35322">LRSDSFERTYAIRWLTAFCARADRLADATDGVASAVVSLDSLVQDAAALLAICAGTASAGTISRNFAFDQGKVQVQLTDIPLDNHDYSSVGAQTWGGACVLSEMIVQSPQDFGITASALRGPFRVLEVGAGTGLVSLVVGKLVQARCNADARNCSVVATDYHPSILANLEHNILRNFPGTGSSDYVSVSAHFLDWAQYYRQDSEGASPPFNTPFDVILGADIVYESEHALWIKGCVKKLLRKPADADGGHPPQFHLVIPLRSTHAAESGTIERVFSRADTESSVENTERTWDLRILSKESIVCEAGGDVRYRGNGAEVGYAYYRIGW</sequence>
<feature type="non-terminal residue" evidence="1">
    <location>
        <position position="327"/>
    </location>
</feature>
<dbReference type="Proteomes" id="UP000030669">
    <property type="component" value="Unassembled WGS sequence"/>
</dbReference>